<dbReference type="GO" id="GO:0005886">
    <property type="term" value="C:plasma membrane"/>
    <property type="evidence" value="ECO:0007669"/>
    <property type="project" value="UniProtKB-SubCell"/>
</dbReference>
<dbReference type="InterPro" id="IPR038766">
    <property type="entry name" value="Membrane_comp_ABC_pdt"/>
</dbReference>
<evidence type="ECO:0000256" key="5">
    <source>
        <dbReference type="ARBA" id="ARBA00023136"/>
    </source>
</evidence>
<proteinExistence type="predicted"/>
<dbReference type="PANTHER" id="PTHR30287">
    <property type="entry name" value="MEMBRANE COMPONENT OF PREDICTED ABC SUPERFAMILY METABOLITE UPTAKE TRANSPORTER"/>
    <property type="match status" value="1"/>
</dbReference>
<evidence type="ECO:0000256" key="3">
    <source>
        <dbReference type="ARBA" id="ARBA00022692"/>
    </source>
</evidence>
<keyword evidence="4 6" id="KW-1133">Transmembrane helix</keyword>
<gene>
    <name evidence="8" type="ORF">LY28_02143</name>
</gene>
<evidence type="ECO:0000259" key="7">
    <source>
        <dbReference type="Pfam" id="PF02687"/>
    </source>
</evidence>
<dbReference type="InterPro" id="IPR003838">
    <property type="entry name" value="ABC3_permease_C"/>
</dbReference>
<dbReference type="AlphaFoldDB" id="A0A318XKA8"/>
<reference evidence="8 9" key="1">
    <citation type="submission" date="2018-06" db="EMBL/GenBank/DDBJ databases">
        <title>Genomic Encyclopedia of Type Strains, Phase I: the one thousand microbial genomes (KMG-I) project.</title>
        <authorList>
            <person name="Kyrpides N."/>
        </authorList>
    </citation>
    <scope>NUCLEOTIDE SEQUENCE [LARGE SCALE GENOMIC DNA]</scope>
    <source>
        <strain evidence="8 9">DSM 19573</strain>
    </source>
</reference>
<organism evidence="8 9">
    <name type="scientific">Ruminiclostridium sufflavum DSM 19573</name>
    <dbReference type="NCBI Taxonomy" id="1121337"/>
    <lineage>
        <taxon>Bacteria</taxon>
        <taxon>Bacillati</taxon>
        <taxon>Bacillota</taxon>
        <taxon>Clostridia</taxon>
        <taxon>Eubacteriales</taxon>
        <taxon>Oscillospiraceae</taxon>
        <taxon>Ruminiclostridium</taxon>
    </lineage>
</organism>
<feature type="transmembrane region" description="Helical" evidence="6">
    <location>
        <begin position="725"/>
        <end position="749"/>
    </location>
</feature>
<evidence type="ECO:0000256" key="6">
    <source>
        <dbReference type="SAM" id="Phobius"/>
    </source>
</evidence>
<comment type="caution">
    <text evidence="8">The sequence shown here is derived from an EMBL/GenBank/DDBJ whole genome shotgun (WGS) entry which is preliminary data.</text>
</comment>
<protein>
    <submittedName>
        <fullName evidence="8">Putative ABC transport system permease protein</fullName>
    </submittedName>
</protein>
<sequence length="767" mass="86539">MNPWCQPEIWSGSYMRNPLNKRLNRELKHNFGRYTAIALMLIVTIALVSGFLVVADGVRTAFEDNRTSCKVEDGLFSSYYPVSEAALEKAERLGLSVYENYYIDADVLKNATLRIYKERENINLVTVMEGRLPAEGKEVALERLFAETNGLEIGDDISIGNTKMKITGFISLPDYSSLFKKNTDIMMDTFYFGVAVVTNETFASFSENGLIYNYSYYFDKRDLSDKEKRDLSEELSKTLVLNGVQLTNFCTAEKNQSISFVEEDMGSDIPMIKVFFYIILGIMAFVFAIVINSTIEEEAAVIGTLLASGYTKGELIFHYISLPVWITFISGAAGNLIGYTVMPDIFKGLYYGSYSLPPMKVAFNAEAFLLTTVLPIAVMVVINLFALNSRLSISPLRFLRRDLKKHSGKRAGRLPDISFISRFRLRIIFQNKGSYITLFFGMLFASFILMFGLCMTPMITHYMDEIKASAVSENQYILKLPVELENKEDSEKFTLYPLETYYRLAGKDIEVSVYGISENSSYFKGLDFAADEGGVYFSDGLAKKTGAEIGEVVSFTDPYSQEKYELKVVGTYDYAAGLAVFMENTRLNNLLDLGNDYFNGYFSNKGLNIDEKYLAAAINSKDLVKAGDQMLSSFGQMAPIFTIAAILIYMALMYILTKIVIDRNAVNISFMKVFGYEDKEIRKLYLNATTITVIASLILTLPLVYAGIKESFVIVLMKISGYLDIYIPLYLYLIIVAAGILSYFVINFFHIRRVNKIEMSLALKDKE</sequence>
<dbReference type="Pfam" id="PF02687">
    <property type="entry name" value="FtsX"/>
    <property type="match status" value="2"/>
</dbReference>
<feature type="domain" description="ABC3 transporter permease C-terminal" evidence="7">
    <location>
        <begin position="640"/>
        <end position="758"/>
    </location>
</feature>
<comment type="subcellular location">
    <subcellularLocation>
        <location evidence="1">Cell membrane</location>
        <topology evidence="1">Multi-pass membrane protein</topology>
    </subcellularLocation>
</comment>
<accession>A0A318XKA8</accession>
<evidence type="ECO:0000313" key="9">
    <source>
        <dbReference type="Proteomes" id="UP000248132"/>
    </source>
</evidence>
<dbReference type="PANTHER" id="PTHR30287:SF2">
    <property type="entry name" value="BLL1001 PROTEIN"/>
    <property type="match status" value="1"/>
</dbReference>
<evidence type="ECO:0000256" key="1">
    <source>
        <dbReference type="ARBA" id="ARBA00004651"/>
    </source>
</evidence>
<keyword evidence="3 6" id="KW-0812">Transmembrane</keyword>
<feature type="transmembrane region" description="Helical" evidence="6">
    <location>
        <begin position="274"/>
        <end position="295"/>
    </location>
</feature>
<feature type="transmembrane region" description="Helical" evidence="6">
    <location>
        <begin position="640"/>
        <end position="661"/>
    </location>
</feature>
<keyword evidence="2" id="KW-1003">Cell membrane</keyword>
<name>A0A318XKA8_9FIRM</name>
<keyword evidence="9" id="KW-1185">Reference proteome</keyword>
<evidence type="ECO:0000256" key="2">
    <source>
        <dbReference type="ARBA" id="ARBA00022475"/>
    </source>
</evidence>
<feature type="transmembrane region" description="Helical" evidence="6">
    <location>
        <begin position="31"/>
        <end position="55"/>
    </location>
</feature>
<feature type="domain" description="ABC3 transporter permease C-terminal" evidence="7">
    <location>
        <begin position="274"/>
        <end position="394"/>
    </location>
</feature>
<feature type="transmembrane region" description="Helical" evidence="6">
    <location>
        <begin position="316"/>
        <end position="341"/>
    </location>
</feature>
<dbReference type="Proteomes" id="UP000248132">
    <property type="component" value="Unassembled WGS sequence"/>
</dbReference>
<evidence type="ECO:0000256" key="4">
    <source>
        <dbReference type="ARBA" id="ARBA00022989"/>
    </source>
</evidence>
<evidence type="ECO:0000313" key="8">
    <source>
        <dbReference type="EMBL" id="PYG87473.1"/>
    </source>
</evidence>
<keyword evidence="5 6" id="KW-0472">Membrane</keyword>
<feature type="transmembrane region" description="Helical" evidence="6">
    <location>
        <begin position="684"/>
        <end position="705"/>
    </location>
</feature>
<feature type="transmembrane region" description="Helical" evidence="6">
    <location>
        <begin position="433"/>
        <end position="453"/>
    </location>
</feature>
<dbReference type="EMBL" id="QKMR01000011">
    <property type="protein sequence ID" value="PYG87473.1"/>
    <property type="molecule type" value="Genomic_DNA"/>
</dbReference>
<dbReference type="OrthoDB" id="2934570at2"/>
<feature type="transmembrane region" description="Helical" evidence="6">
    <location>
        <begin position="361"/>
        <end position="387"/>
    </location>
</feature>